<evidence type="ECO:0000256" key="1">
    <source>
        <dbReference type="SAM" id="MobiDB-lite"/>
    </source>
</evidence>
<name>A0A7M3DR68_RHILE</name>
<gene>
    <name evidence="2" type="ORF">ELH90_05165</name>
</gene>
<dbReference type="AlphaFoldDB" id="A0A7M3DR68"/>
<feature type="compositionally biased region" description="Polar residues" evidence="1">
    <location>
        <begin position="12"/>
        <end position="33"/>
    </location>
</feature>
<sequence>MPASISGRFRSAASSRNSPAGRCLSSTSSNSDETAIGRINPADLLELQRRASFQTRKGRCNTLNYCIILSLNRFRFKELCSRHGSDYSLYGKNEDHCAEKWIVRDCLWTECAPSFASPNAATCRWSQESWVSVNPP</sequence>
<comment type="caution">
    <text evidence="2">The sequence shown here is derived from an EMBL/GenBank/DDBJ whole genome shotgun (WGS) entry which is preliminary data.</text>
</comment>
<feature type="region of interest" description="Disordered" evidence="1">
    <location>
        <begin position="1"/>
        <end position="35"/>
    </location>
</feature>
<dbReference type="Proteomes" id="UP000292974">
    <property type="component" value="Unassembled WGS sequence"/>
</dbReference>
<protein>
    <submittedName>
        <fullName evidence="2">Uncharacterized protein</fullName>
    </submittedName>
</protein>
<evidence type="ECO:0000313" key="3">
    <source>
        <dbReference type="Proteomes" id="UP000292974"/>
    </source>
</evidence>
<evidence type="ECO:0000313" key="2">
    <source>
        <dbReference type="EMBL" id="TAY51132.1"/>
    </source>
</evidence>
<accession>A0A7M3DR68</accession>
<organism evidence="2 3">
    <name type="scientific">Rhizobium leguminosarum</name>
    <dbReference type="NCBI Taxonomy" id="384"/>
    <lineage>
        <taxon>Bacteria</taxon>
        <taxon>Pseudomonadati</taxon>
        <taxon>Pseudomonadota</taxon>
        <taxon>Alphaproteobacteria</taxon>
        <taxon>Hyphomicrobiales</taxon>
        <taxon>Rhizobiaceae</taxon>
        <taxon>Rhizobium/Agrobacterium group</taxon>
        <taxon>Rhizobium</taxon>
    </lineage>
</organism>
<dbReference type="EMBL" id="SIOP01000001">
    <property type="protein sequence ID" value="TAY51132.1"/>
    <property type="molecule type" value="Genomic_DNA"/>
</dbReference>
<proteinExistence type="predicted"/>
<reference evidence="2 3" key="1">
    <citation type="submission" date="2019-02" db="EMBL/GenBank/DDBJ databases">
        <title>The genomic architecture of introgression among sibling species of bacteria.</title>
        <authorList>
            <person name="Cavassim M.I.A."/>
            <person name="Moeskjaer S."/>
            <person name="Moslemi C."/>
            <person name="Fields B."/>
            <person name="Bachmann A."/>
            <person name="Vilhjalmsson B."/>
            <person name="Schierup M.H."/>
            <person name="Young J.P.W."/>
            <person name="Andersen S.U."/>
        </authorList>
    </citation>
    <scope>NUCLEOTIDE SEQUENCE [LARGE SCALE GENOMIC DNA]</scope>
    <source>
        <strain evidence="2 3">SM135B</strain>
    </source>
</reference>